<keyword evidence="5 6" id="KW-0472">Membrane</keyword>
<dbReference type="PANTHER" id="PTHR37937">
    <property type="entry name" value="CONJUGATIVE TRANSFER: DNA TRANSPORT"/>
    <property type="match status" value="1"/>
</dbReference>
<accession>A0A0G3H8B3</accession>
<comment type="subcellular location">
    <subcellularLocation>
        <location evidence="1">Cell membrane</location>
        <topology evidence="1">Multi-pass membrane protein</topology>
    </subcellularLocation>
</comment>
<evidence type="ECO:0000256" key="6">
    <source>
        <dbReference type="SAM" id="Phobius"/>
    </source>
</evidence>
<dbReference type="GO" id="GO:0005886">
    <property type="term" value="C:plasma membrane"/>
    <property type="evidence" value="ECO:0007669"/>
    <property type="project" value="UniProtKB-SubCell"/>
</dbReference>
<sequence length="590" mass="65072">MSNLLPTHQELDIKNGMPWLPTSLFFAALFWGSYFFFSSGFFTFIAWVVAIVWFLFFMVGKDEGRLPTAFLGSVICGTGFLGFAAASVLFVIVGQIKKAAGKDASAVTADALAEHRQLAGTFAGSFENLIQITDPHKATLVLGPSGSGKSSTILNPTVAIATGPVVCASVKWDALYSTIGVRKKRGRIWALDLGGGIPEAATRLHWSPLTGIIGWDSARVMASEWSSPYLADTQNRHWVDAATDWLTVLLFAGRNATLIEFAAWCREGIAAFDRVEEALKRGRSEGTDLDTDLATSMLRSIKSTPEMELASIAATLRRMTAVYSSTAALTGDSEEFFPEKFIHTSDTLYIAASSEEQKASAGLIIALLSAITREHKRAFNENQVDEWLNIVIDDAGEVAHPPLDSWASQFGGHGIALTVGLQDLSQARSVWTNVNFLGLFPSTILLPGIRDEQTLNTFSQIAGEFDRQMVGTNAGVVEEDRLWGDRHRQNHTGFNYRTERTKIVPVEAIAQMPQGEGMLWEGSSWKYIQTHTWNSEFFSHYKELVPHQWRDGTPQQSLMNRITNTPEEELLRQAAQYQAQAEGKMPYTPD</sequence>
<dbReference type="SUPFAM" id="SSF52540">
    <property type="entry name" value="P-loop containing nucleoside triphosphate hydrolases"/>
    <property type="match status" value="1"/>
</dbReference>
<keyword evidence="8" id="KW-0614">Plasmid</keyword>
<gene>
    <name evidence="8" type="ORF">CMUST_15465</name>
</gene>
<dbReference type="InterPro" id="IPR027417">
    <property type="entry name" value="P-loop_NTPase"/>
</dbReference>
<reference evidence="9" key="2">
    <citation type="submission" date="2015-05" db="EMBL/GenBank/DDBJ databases">
        <title>Complete genome sequence of Corynebacterium mustelae DSM 45274, isolated from various tissues of a male ferret with lethal sepsis.</title>
        <authorList>
            <person name="Ruckert C."/>
            <person name="Albersmeier A."/>
            <person name="Winkler A."/>
            <person name="Tauch A."/>
        </authorList>
    </citation>
    <scope>NUCLEOTIDE SEQUENCE [LARGE SCALE GENOMIC DNA]</scope>
    <source>
        <strain evidence="9">DSM 45274</strain>
        <plasmid evidence="9">Plasmid pCmus45274</plasmid>
    </source>
</reference>
<keyword evidence="4 6" id="KW-1133">Transmembrane helix</keyword>
<dbReference type="Proteomes" id="UP000035199">
    <property type="component" value="Plasmid pCmus45274"/>
</dbReference>
<reference evidence="8 9" key="1">
    <citation type="journal article" date="2015" name="Genome Announc.">
        <title>Complete Genome Sequence of the Type Strain Corynebacterium mustelae DSM 45274, Isolated from Various Tissues of a Male Ferret with Lethal Sepsis.</title>
        <authorList>
            <person name="Ruckert C."/>
            <person name="Eimer J."/>
            <person name="Winkler A."/>
            <person name="Tauch A."/>
        </authorList>
    </citation>
    <scope>NUCLEOTIDE SEQUENCE [LARGE SCALE GENOMIC DNA]</scope>
    <source>
        <strain evidence="8 9">DSM 45274</strain>
        <plasmid evidence="9">Plasmid pCmus45274</plasmid>
    </source>
</reference>
<evidence type="ECO:0000256" key="2">
    <source>
        <dbReference type="ARBA" id="ARBA00022475"/>
    </source>
</evidence>
<keyword evidence="9" id="KW-1185">Reference proteome</keyword>
<keyword evidence="2" id="KW-1003">Cell membrane</keyword>
<proteinExistence type="predicted"/>
<dbReference type="EMBL" id="CP011543">
    <property type="protein sequence ID" value="AKK07382.1"/>
    <property type="molecule type" value="Genomic_DNA"/>
</dbReference>
<dbReference type="Gene3D" id="3.40.50.300">
    <property type="entry name" value="P-loop containing nucleotide triphosphate hydrolases"/>
    <property type="match status" value="1"/>
</dbReference>
<dbReference type="PANTHER" id="PTHR37937:SF1">
    <property type="entry name" value="CONJUGATIVE TRANSFER: DNA TRANSPORT"/>
    <property type="match status" value="1"/>
</dbReference>
<dbReference type="InterPro" id="IPR032689">
    <property type="entry name" value="TraG-D_C"/>
</dbReference>
<dbReference type="InterPro" id="IPR051539">
    <property type="entry name" value="T4SS-coupling_protein"/>
</dbReference>
<geneLocation type="plasmid" evidence="8 9">
    <name>pCmus45274</name>
</geneLocation>
<evidence type="ECO:0000256" key="4">
    <source>
        <dbReference type="ARBA" id="ARBA00022989"/>
    </source>
</evidence>
<dbReference type="KEGG" id="cmv:CMUST_15465"/>
<organism evidence="8 9">
    <name type="scientific">Corynebacterium mustelae</name>
    <dbReference type="NCBI Taxonomy" id="571915"/>
    <lineage>
        <taxon>Bacteria</taxon>
        <taxon>Bacillati</taxon>
        <taxon>Actinomycetota</taxon>
        <taxon>Actinomycetes</taxon>
        <taxon>Mycobacteriales</taxon>
        <taxon>Corynebacteriaceae</taxon>
        <taxon>Corynebacterium</taxon>
    </lineage>
</organism>
<evidence type="ECO:0000313" key="8">
    <source>
        <dbReference type="EMBL" id="AKK07382.1"/>
    </source>
</evidence>
<dbReference type="AlphaFoldDB" id="A0A0G3H8B3"/>
<keyword evidence="3 6" id="KW-0812">Transmembrane</keyword>
<dbReference type="Pfam" id="PF12696">
    <property type="entry name" value="TraG-D_C"/>
    <property type="match status" value="1"/>
</dbReference>
<evidence type="ECO:0000256" key="1">
    <source>
        <dbReference type="ARBA" id="ARBA00004651"/>
    </source>
</evidence>
<dbReference type="PATRIC" id="fig|571915.4.peg.3321"/>
<evidence type="ECO:0000313" key="9">
    <source>
        <dbReference type="Proteomes" id="UP000035199"/>
    </source>
</evidence>
<feature type="transmembrane region" description="Helical" evidence="6">
    <location>
        <begin position="24"/>
        <end position="57"/>
    </location>
</feature>
<dbReference type="OrthoDB" id="226701at2"/>
<feature type="domain" description="TraD/TraG TraM recognition site" evidence="7">
    <location>
        <begin position="389"/>
        <end position="514"/>
    </location>
</feature>
<feature type="transmembrane region" description="Helical" evidence="6">
    <location>
        <begin position="69"/>
        <end position="93"/>
    </location>
</feature>
<evidence type="ECO:0000259" key="7">
    <source>
        <dbReference type="Pfam" id="PF12696"/>
    </source>
</evidence>
<name>A0A0G3H8B3_9CORY</name>
<evidence type="ECO:0000256" key="5">
    <source>
        <dbReference type="ARBA" id="ARBA00023136"/>
    </source>
</evidence>
<protein>
    <submittedName>
        <fullName evidence="8">Type IV secretory pathway, VirD4 component</fullName>
    </submittedName>
</protein>
<dbReference type="RefSeq" id="WP_047263728.1">
    <property type="nucleotide sequence ID" value="NZ_CP011543.1"/>
</dbReference>
<evidence type="ECO:0000256" key="3">
    <source>
        <dbReference type="ARBA" id="ARBA00022692"/>
    </source>
</evidence>